<accession>C9SIK9</accession>
<feature type="signal peptide" evidence="2">
    <location>
        <begin position="1"/>
        <end position="16"/>
    </location>
</feature>
<organism evidence="4">
    <name type="scientific">Verticillium alfalfae (strain VaMs.102 / ATCC MYA-4576 / FGSC 10136)</name>
    <name type="common">Verticillium wilt of alfalfa</name>
    <name type="synonym">Verticillium albo-atrum</name>
    <dbReference type="NCBI Taxonomy" id="526221"/>
    <lineage>
        <taxon>Eukaryota</taxon>
        <taxon>Fungi</taxon>
        <taxon>Dikarya</taxon>
        <taxon>Ascomycota</taxon>
        <taxon>Pezizomycotina</taxon>
        <taxon>Sordariomycetes</taxon>
        <taxon>Hypocreomycetidae</taxon>
        <taxon>Glomerellales</taxon>
        <taxon>Plectosphaerellaceae</taxon>
        <taxon>Verticillium</taxon>
    </lineage>
</organism>
<evidence type="ECO:0000313" key="3">
    <source>
        <dbReference type="EMBL" id="EEY18782.1"/>
    </source>
</evidence>
<feature type="region of interest" description="Disordered" evidence="1">
    <location>
        <begin position="62"/>
        <end position="84"/>
    </location>
</feature>
<dbReference type="HOGENOM" id="CLU_141128_0_0_1"/>
<name>C9SIK9_VERA1</name>
<dbReference type="Proteomes" id="UP000008698">
    <property type="component" value="Unassembled WGS sequence"/>
</dbReference>
<dbReference type="RefSeq" id="XP_003005285.1">
    <property type="nucleotide sequence ID" value="XM_003005239.1"/>
</dbReference>
<sequence length="109" mass="11455">MRLLAFLGLAAGLVTALPATCSEELPAASSDCPTLCIDGINECNEPWGGCYNVCNPEESPTMPPCSEPTPTSMPIYHDTPTATASQSDNCSTRSVCADYVNECGIWYGG</sequence>
<evidence type="ECO:0000256" key="2">
    <source>
        <dbReference type="SAM" id="SignalP"/>
    </source>
</evidence>
<dbReference type="AlphaFoldDB" id="C9SIK9"/>
<evidence type="ECO:0000313" key="4">
    <source>
        <dbReference type="Proteomes" id="UP000008698"/>
    </source>
</evidence>
<evidence type="ECO:0000256" key="1">
    <source>
        <dbReference type="SAM" id="MobiDB-lite"/>
    </source>
</evidence>
<feature type="chain" id="PRO_5003001062" evidence="2">
    <location>
        <begin position="17"/>
        <end position="109"/>
    </location>
</feature>
<keyword evidence="4" id="KW-1185">Reference proteome</keyword>
<reference evidence="4" key="1">
    <citation type="journal article" date="2011" name="PLoS Pathog.">
        <title>Comparative genomics yields insights into niche adaptation of plant vascular wilt pathogens.</title>
        <authorList>
            <person name="Klosterman S.J."/>
            <person name="Subbarao K.V."/>
            <person name="Kang S."/>
            <person name="Veronese P."/>
            <person name="Gold S.E."/>
            <person name="Thomma B.P.H.J."/>
            <person name="Chen Z."/>
            <person name="Henrissat B."/>
            <person name="Lee Y.-H."/>
            <person name="Park J."/>
            <person name="Garcia-Pedrajas M.D."/>
            <person name="Barbara D.J."/>
            <person name="Anchieta A."/>
            <person name="de Jonge R."/>
            <person name="Santhanam P."/>
            <person name="Maruthachalam K."/>
            <person name="Atallah Z."/>
            <person name="Amyotte S.G."/>
            <person name="Paz Z."/>
            <person name="Inderbitzin P."/>
            <person name="Hayes R.J."/>
            <person name="Heiman D.I."/>
            <person name="Young S."/>
            <person name="Zeng Q."/>
            <person name="Engels R."/>
            <person name="Galagan J."/>
            <person name="Cuomo C.A."/>
            <person name="Dobinson K.F."/>
            <person name="Ma L.-J."/>
        </authorList>
    </citation>
    <scope>NUCLEOTIDE SEQUENCE [LARGE SCALE GENOMIC DNA]</scope>
    <source>
        <strain evidence="4">VaMs.102 / ATCC MYA-4576 / FGSC 10136</strain>
    </source>
</reference>
<dbReference type="GeneID" id="9530505"/>
<dbReference type="EMBL" id="DS985218">
    <property type="protein sequence ID" value="EEY18782.1"/>
    <property type="molecule type" value="Genomic_DNA"/>
</dbReference>
<gene>
    <name evidence="3" type="ORF">VDBG_04891</name>
</gene>
<dbReference type="OrthoDB" id="3924764at2759"/>
<proteinExistence type="predicted"/>
<dbReference type="KEGG" id="val:VDBG_04891"/>
<keyword evidence="2" id="KW-0732">Signal</keyword>
<protein>
    <submittedName>
        <fullName evidence="3">Predicted protein</fullName>
    </submittedName>
</protein>
<dbReference type="eggNOG" id="ENOG502SN2C">
    <property type="taxonomic scope" value="Eukaryota"/>
</dbReference>
<dbReference type="OMA" id="PTICADY"/>